<evidence type="ECO:0000256" key="1">
    <source>
        <dbReference type="SAM" id="MobiDB-lite"/>
    </source>
</evidence>
<reference evidence="2" key="2">
    <citation type="submission" date="2023-05" db="EMBL/GenBank/DDBJ databases">
        <authorList>
            <person name="Schelkunov M.I."/>
        </authorList>
    </citation>
    <scope>NUCLEOTIDE SEQUENCE</scope>
    <source>
        <strain evidence="2">Hsosn_3</strain>
        <tissue evidence="2">Leaf</tissue>
    </source>
</reference>
<organism evidence="2 3">
    <name type="scientific">Heracleum sosnowskyi</name>
    <dbReference type="NCBI Taxonomy" id="360622"/>
    <lineage>
        <taxon>Eukaryota</taxon>
        <taxon>Viridiplantae</taxon>
        <taxon>Streptophyta</taxon>
        <taxon>Embryophyta</taxon>
        <taxon>Tracheophyta</taxon>
        <taxon>Spermatophyta</taxon>
        <taxon>Magnoliopsida</taxon>
        <taxon>eudicotyledons</taxon>
        <taxon>Gunneridae</taxon>
        <taxon>Pentapetalae</taxon>
        <taxon>asterids</taxon>
        <taxon>campanulids</taxon>
        <taxon>Apiales</taxon>
        <taxon>Apiaceae</taxon>
        <taxon>Apioideae</taxon>
        <taxon>apioid superclade</taxon>
        <taxon>Tordylieae</taxon>
        <taxon>Tordyliinae</taxon>
        <taxon>Heracleum</taxon>
    </lineage>
</organism>
<proteinExistence type="predicted"/>
<feature type="compositionally biased region" description="Basic and acidic residues" evidence="1">
    <location>
        <begin position="208"/>
        <end position="230"/>
    </location>
</feature>
<dbReference type="AlphaFoldDB" id="A0AAD8MPD9"/>
<dbReference type="PANTHER" id="PTHR45786">
    <property type="entry name" value="DNA BINDING PROTEIN-LIKE"/>
    <property type="match status" value="1"/>
</dbReference>
<evidence type="ECO:0000313" key="2">
    <source>
        <dbReference type="EMBL" id="KAK1384405.1"/>
    </source>
</evidence>
<feature type="compositionally biased region" description="Basic and acidic residues" evidence="1">
    <location>
        <begin position="62"/>
        <end position="82"/>
    </location>
</feature>
<reference evidence="2" key="1">
    <citation type="submission" date="2023-02" db="EMBL/GenBank/DDBJ databases">
        <title>Genome of toxic invasive species Heracleum sosnowskyi carries increased number of genes despite the absence of recent whole-genome duplications.</title>
        <authorList>
            <person name="Schelkunov M."/>
            <person name="Shtratnikova V."/>
            <person name="Makarenko M."/>
            <person name="Klepikova A."/>
            <person name="Omelchenko D."/>
            <person name="Novikova G."/>
            <person name="Obukhova E."/>
            <person name="Bogdanov V."/>
            <person name="Penin A."/>
            <person name="Logacheva M."/>
        </authorList>
    </citation>
    <scope>NUCLEOTIDE SEQUENCE</scope>
    <source>
        <strain evidence="2">Hsosn_3</strain>
        <tissue evidence="2">Leaf</tissue>
    </source>
</reference>
<gene>
    <name evidence="2" type="ORF">POM88_022140</name>
</gene>
<feature type="compositionally biased region" description="Basic residues" evidence="1">
    <location>
        <begin position="83"/>
        <end position="92"/>
    </location>
</feature>
<evidence type="ECO:0000313" key="3">
    <source>
        <dbReference type="Proteomes" id="UP001237642"/>
    </source>
</evidence>
<feature type="region of interest" description="Disordered" evidence="1">
    <location>
        <begin position="133"/>
        <end position="156"/>
    </location>
</feature>
<dbReference type="Proteomes" id="UP001237642">
    <property type="component" value="Unassembled WGS sequence"/>
</dbReference>
<keyword evidence="3" id="KW-1185">Reference proteome</keyword>
<feature type="region of interest" description="Disordered" evidence="1">
    <location>
        <begin position="58"/>
        <end position="110"/>
    </location>
</feature>
<feature type="compositionally biased region" description="Basic and acidic residues" evidence="1">
    <location>
        <begin position="175"/>
        <end position="192"/>
    </location>
</feature>
<sequence>MENKTNERGGFETDEHGDEISEEPWVKYLERNKKQREIYENQIVREMSLSEIMAGKRRIKRDAKMRQDDKERMLRSGSESHKLFVKGRKCKRKEPETREQQDQRNKKREAKYIKAKYEQFKQKLIVSRNRFNHDASKSNVAKGKNCTKRKSKTKKQWIDRNMKRVARYIQQRAYESAEHRDSRKNIRRENHTDQNVTMENSLGVLDNVAKKPKDKRNERRREKYREKKLQSENTAPSVEYDASKLIVRPLLKFDALPPLSKRMRTKINGIKEKFVSSDEILNIGSADKICCDCGALMWRFEQTKKQKRTKSNKFSLCCGNGKVRLPLLRETPPELKTLLDGANNKSTSFRKSLRLYNNAFAFTSVGANVDREINNGGGPYVYRISGEVYHQIGSLHPEGSKKAVFSQIYMYDNQQQLEERLNFPNGDNRLDVEITESLSAMLNRDNALVDIYRNVRDRFKDIDIVPAQLHLTDKHVLGKVIGVAYTIEFQKRDKETDPVGYEAISKYMIHGPCGSYNRNCACMRDDQCTKFYPKEFRNETTIDANGYPVYRRQNDKRTIQLKEIEIDNRFVVPYNRGLIVKYQAHMNIEWCNQGLLIKYMFKYITKGPDRATIAVGKFKDGHCGEGKGNIATNEVDDYIACRYLSSAEACWRIFKFPIHYQKPVVTKLVFHLENEQQICFKDDESLPSVVDFPEKYLWDESKKIWKRRKNKICVVGRLVYVHPTAGERLDENMRIESGVPPVTISGQKIAYADWVISIGDGQVPTVASIEGNEPSWVEIPPELSLDPGNDGKKVIIHAIYSELSNNNDSEYFRDRAILTPLNEDVDLINKDVLKRFPGQ</sequence>
<feature type="region of interest" description="Disordered" evidence="1">
    <location>
        <begin position="172"/>
        <end position="235"/>
    </location>
</feature>
<comment type="caution">
    <text evidence="2">The sequence shown here is derived from an EMBL/GenBank/DDBJ whole genome shotgun (WGS) entry which is preliminary data.</text>
</comment>
<dbReference type="PANTHER" id="PTHR45786:SF74">
    <property type="entry name" value="ATP-DEPENDENT DNA HELICASE"/>
    <property type="match status" value="1"/>
</dbReference>
<feature type="compositionally biased region" description="Basic residues" evidence="1">
    <location>
        <begin position="145"/>
        <end position="155"/>
    </location>
</feature>
<dbReference type="EMBL" id="JAUIZM010000005">
    <property type="protein sequence ID" value="KAK1384405.1"/>
    <property type="molecule type" value="Genomic_DNA"/>
</dbReference>
<name>A0AAD8MPD9_9APIA</name>
<feature type="compositionally biased region" description="Basic and acidic residues" evidence="1">
    <location>
        <begin position="93"/>
        <end position="110"/>
    </location>
</feature>
<accession>A0AAD8MPD9</accession>
<protein>
    <submittedName>
        <fullName evidence="2">Uncharacterized protein</fullName>
    </submittedName>
</protein>